<dbReference type="InterPro" id="IPR015402">
    <property type="entry name" value="DUF1980"/>
</dbReference>
<dbReference type="InterPro" id="IPR052955">
    <property type="entry name" value="UPF0703_membrane_permease"/>
</dbReference>
<evidence type="ECO:0000256" key="1">
    <source>
        <dbReference type="SAM" id="Phobius"/>
    </source>
</evidence>
<keyword evidence="1" id="KW-0812">Transmembrane</keyword>
<dbReference type="AlphaFoldDB" id="A0A939QH93"/>
<protein>
    <submittedName>
        <fullName evidence="3">TIGR03943 family protein</fullName>
    </submittedName>
</protein>
<feature type="transmembrane region" description="Helical" evidence="1">
    <location>
        <begin position="48"/>
        <end position="68"/>
    </location>
</feature>
<feature type="domain" description="DUF1980" evidence="2">
    <location>
        <begin position="213"/>
        <end position="306"/>
    </location>
</feature>
<feature type="transmembrane region" description="Helical" evidence="1">
    <location>
        <begin position="17"/>
        <end position="36"/>
    </location>
</feature>
<dbReference type="InterPro" id="IPR048447">
    <property type="entry name" value="DUF1980_C"/>
</dbReference>
<keyword evidence="1" id="KW-0472">Membrane</keyword>
<evidence type="ECO:0000259" key="2">
    <source>
        <dbReference type="Pfam" id="PF21537"/>
    </source>
</evidence>
<dbReference type="EMBL" id="JAGFOA010000002">
    <property type="protein sequence ID" value="MBO3662778.1"/>
    <property type="molecule type" value="Genomic_DNA"/>
</dbReference>
<sequence length="306" mass="30946">MRDVTGRRALGSIGTRWLGAGLAAALAVVTLGLALTDRLALYINPDQAWFAIAMAIVALAGAVASFVLPLGAEDDHGHDHGPAHAAGLAEPTPALVRAPAAGPTPALVRPSGPTPALVHPSEPTPALVERARNERVETPWITGVLPALGGLISTAVVAAALVLPPAPLSAQLAMSRDTGAPPLFAGADEVLLAGADTSSFGVGEWASVFATAANPDAYVGTEIDLTGFVAPGDDGALRLGRLVVTHCVIDAQPAALPVVSPGWDRALAQGDWIRVQGTIATDADGALVIEPAALTPVDAPGDPYEY</sequence>
<dbReference type="RefSeq" id="WP_208500904.1">
    <property type="nucleotide sequence ID" value="NZ_JAGFOA010000002.1"/>
</dbReference>
<name>A0A939QH93_9MICO</name>
<dbReference type="Pfam" id="PF21537">
    <property type="entry name" value="DUF1980_C"/>
    <property type="match status" value="1"/>
</dbReference>
<dbReference type="NCBIfam" id="TIGR03943">
    <property type="entry name" value="TIGR03943 family putative permease subunit"/>
    <property type="match status" value="1"/>
</dbReference>
<keyword evidence="4" id="KW-1185">Reference proteome</keyword>
<evidence type="ECO:0000313" key="4">
    <source>
        <dbReference type="Proteomes" id="UP000680132"/>
    </source>
</evidence>
<keyword evidence="1" id="KW-1133">Transmembrane helix</keyword>
<reference evidence="3" key="1">
    <citation type="submission" date="2021-03" db="EMBL/GenBank/DDBJ databases">
        <title>Microbacterium sp. nov., a novel actinobacterium isolated from cow dung.</title>
        <authorList>
            <person name="Zhang L."/>
        </authorList>
    </citation>
    <scope>NUCLEOTIDE SEQUENCE</scope>
    <source>
        <strain evidence="3">NEAU-LLB</strain>
    </source>
</reference>
<gene>
    <name evidence="3" type="ORF">J5V96_04535</name>
</gene>
<feature type="transmembrane region" description="Helical" evidence="1">
    <location>
        <begin position="140"/>
        <end position="163"/>
    </location>
</feature>
<dbReference type="PANTHER" id="PTHR40047">
    <property type="entry name" value="UPF0703 PROTEIN YCGQ"/>
    <property type="match status" value="1"/>
</dbReference>
<evidence type="ECO:0000313" key="3">
    <source>
        <dbReference type="EMBL" id="MBO3662778.1"/>
    </source>
</evidence>
<proteinExistence type="predicted"/>
<accession>A0A939QH93</accession>
<organism evidence="3 4">
    <name type="scientific">Microbacterium stercoris</name>
    <dbReference type="NCBI Taxonomy" id="2820289"/>
    <lineage>
        <taxon>Bacteria</taxon>
        <taxon>Bacillati</taxon>
        <taxon>Actinomycetota</taxon>
        <taxon>Actinomycetes</taxon>
        <taxon>Micrococcales</taxon>
        <taxon>Microbacteriaceae</taxon>
        <taxon>Microbacterium</taxon>
    </lineage>
</organism>
<dbReference type="Proteomes" id="UP000680132">
    <property type="component" value="Unassembled WGS sequence"/>
</dbReference>
<comment type="caution">
    <text evidence="3">The sequence shown here is derived from an EMBL/GenBank/DDBJ whole genome shotgun (WGS) entry which is preliminary data.</text>
</comment>
<dbReference type="PANTHER" id="PTHR40047:SF1">
    <property type="entry name" value="UPF0703 PROTEIN YCGQ"/>
    <property type="match status" value="1"/>
</dbReference>